<dbReference type="PANTHER" id="PTHR43791">
    <property type="entry name" value="PERMEASE-RELATED"/>
    <property type="match status" value="1"/>
</dbReference>
<feature type="transmembrane region" description="Helical" evidence="7">
    <location>
        <begin position="369"/>
        <end position="390"/>
    </location>
</feature>
<feature type="region of interest" description="Disordered" evidence="6">
    <location>
        <begin position="1"/>
        <end position="33"/>
    </location>
</feature>
<dbReference type="InterPro" id="IPR011701">
    <property type="entry name" value="MFS"/>
</dbReference>
<evidence type="ECO:0008006" key="10">
    <source>
        <dbReference type="Google" id="ProtNLM"/>
    </source>
</evidence>
<dbReference type="SUPFAM" id="SSF103473">
    <property type="entry name" value="MFS general substrate transporter"/>
    <property type="match status" value="1"/>
</dbReference>
<evidence type="ECO:0000256" key="3">
    <source>
        <dbReference type="ARBA" id="ARBA00022692"/>
    </source>
</evidence>
<feature type="transmembrane region" description="Helical" evidence="7">
    <location>
        <begin position="86"/>
        <end position="105"/>
    </location>
</feature>
<name>A0A423VYA2_9PEZI</name>
<dbReference type="OrthoDB" id="2985014at2759"/>
<proteinExistence type="predicted"/>
<keyword evidence="4 7" id="KW-1133">Transmembrane helix</keyword>
<reference evidence="8 9" key="1">
    <citation type="submission" date="2015-09" db="EMBL/GenBank/DDBJ databases">
        <title>Host preference determinants of Valsa canker pathogens revealed by comparative genomics.</title>
        <authorList>
            <person name="Yin Z."/>
            <person name="Huang L."/>
        </authorList>
    </citation>
    <scope>NUCLEOTIDE SEQUENCE [LARGE SCALE GENOMIC DNA]</scope>
    <source>
        <strain evidence="8 9">SXYLt</strain>
    </source>
</reference>
<comment type="caution">
    <text evidence="8">The sequence shown here is derived from an EMBL/GenBank/DDBJ whole genome shotgun (WGS) entry which is preliminary data.</text>
</comment>
<dbReference type="Gene3D" id="1.20.1250.20">
    <property type="entry name" value="MFS general substrate transporter like domains"/>
    <property type="match status" value="2"/>
</dbReference>
<accession>A0A423VYA2</accession>
<evidence type="ECO:0000313" key="8">
    <source>
        <dbReference type="EMBL" id="ROV96078.1"/>
    </source>
</evidence>
<dbReference type="InParanoid" id="A0A423VYA2"/>
<evidence type="ECO:0000256" key="4">
    <source>
        <dbReference type="ARBA" id="ARBA00022989"/>
    </source>
</evidence>
<dbReference type="FunFam" id="1.20.1250.20:FF:000013">
    <property type="entry name" value="MFS general substrate transporter"/>
    <property type="match status" value="1"/>
</dbReference>
<feature type="transmembrane region" description="Helical" evidence="7">
    <location>
        <begin position="112"/>
        <end position="133"/>
    </location>
</feature>
<feature type="transmembrane region" description="Helical" evidence="7">
    <location>
        <begin position="279"/>
        <end position="299"/>
    </location>
</feature>
<evidence type="ECO:0000256" key="2">
    <source>
        <dbReference type="ARBA" id="ARBA00022448"/>
    </source>
</evidence>
<protein>
    <recommendedName>
        <fullName evidence="10">Major facilitator superfamily (MFS) profile domain-containing protein</fullName>
    </recommendedName>
</protein>
<feature type="transmembrane region" description="Helical" evidence="7">
    <location>
        <begin position="319"/>
        <end position="336"/>
    </location>
</feature>
<dbReference type="AlphaFoldDB" id="A0A423VYA2"/>
<dbReference type="PANTHER" id="PTHR43791:SF36">
    <property type="entry name" value="TRANSPORTER, PUTATIVE (AFU_ORTHOLOGUE AFUA_6G08340)-RELATED"/>
    <property type="match status" value="1"/>
</dbReference>
<feature type="compositionally biased region" description="Basic and acidic residues" evidence="6">
    <location>
        <begin position="14"/>
        <end position="24"/>
    </location>
</feature>
<keyword evidence="5 7" id="KW-0472">Membrane</keyword>
<evidence type="ECO:0000256" key="7">
    <source>
        <dbReference type="SAM" id="Phobius"/>
    </source>
</evidence>
<evidence type="ECO:0000313" key="9">
    <source>
        <dbReference type="Proteomes" id="UP000285146"/>
    </source>
</evidence>
<feature type="transmembrane region" description="Helical" evidence="7">
    <location>
        <begin position="203"/>
        <end position="226"/>
    </location>
</feature>
<keyword evidence="2" id="KW-0813">Transport</keyword>
<dbReference type="GO" id="GO:0016020">
    <property type="term" value="C:membrane"/>
    <property type="evidence" value="ECO:0007669"/>
    <property type="project" value="UniProtKB-SubCell"/>
</dbReference>
<dbReference type="FunFam" id="1.20.1250.20:FF:000018">
    <property type="entry name" value="MFS transporter permease"/>
    <property type="match status" value="1"/>
</dbReference>
<evidence type="ECO:0000256" key="6">
    <source>
        <dbReference type="SAM" id="MobiDB-lite"/>
    </source>
</evidence>
<dbReference type="Proteomes" id="UP000285146">
    <property type="component" value="Unassembled WGS sequence"/>
</dbReference>
<keyword evidence="9" id="KW-1185">Reference proteome</keyword>
<keyword evidence="3 7" id="KW-0812">Transmembrane</keyword>
<sequence>MATASPQDSGLGKPELDQVEKPENFEAEDTLTPTEEEKNAYIRKLDWRLMPVIFLIYMLSVLDRSNLGNAHVAGLDEGIGLVGNQYNMLGTVFYIGYIVSMWTVVGWKHFPAHIWCACVVFGWSAISSLQASVQNYGGLIAIRFLLGVFEAMYAGVPVYLSFFYPKHKVGFRQGIFISGSALANAYGGALGYAILLIKSKVPAWRILFLIEGLPTMLMTIVAFFMLPDSIRDARFLTEREKDVAVYCISEGQVADTAEGQHAGVRVQELLAGLRDWRSFVTGIIYFGCNVSFASLPLFVPTIIAEIGIFSTIQSNGLSAPPYLFCFLVILATNFTADKVRIRGPFISSFAFIAAVGFILLATTKAPAPRYLGVYLAMMIFVCVSLMMGWVSNMHSTESKRSGGWAVFQTLGQCGPLLGTNVFPKDEKPYYVKGSWISTAFCLLVGVVSAGLSFSLWRENRKLDQVFHEDPETETEAPPSRGFRYII</sequence>
<gene>
    <name evidence="8" type="ORF">VPNG_09169</name>
</gene>
<organism evidence="8 9">
    <name type="scientific">Cytospora leucostoma</name>
    <dbReference type="NCBI Taxonomy" id="1230097"/>
    <lineage>
        <taxon>Eukaryota</taxon>
        <taxon>Fungi</taxon>
        <taxon>Dikarya</taxon>
        <taxon>Ascomycota</taxon>
        <taxon>Pezizomycotina</taxon>
        <taxon>Sordariomycetes</taxon>
        <taxon>Sordariomycetidae</taxon>
        <taxon>Diaporthales</taxon>
        <taxon>Cytosporaceae</taxon>
        <taxon>Cytospora</taxon>
    </lineage>
</organism>
<evidence type="ECO:0000256" key="5">
    <source>
        <dbReference type="ARBA" id="ARBA00023136"/>
    </source>
</evidence>
<dbReference type="GO" id="GO:0022857">
    <property type="term" value="F:transmembrane transporter activity"/>
    <property type="evidence" value="ECO:0007669"/>
    <property type="project" value="InterPro"/>
</dbReference>
<feature type="transmembrane region" description="Helical" evidence="7">
    <location>
        <begin position="174"/>
        <end position="197"/>
    </location>
</feature>
<comment type="subcellular location">
    <subcellularLocation>
        <location evidence="1">Membrane</location>
        <topology evidence="1">Multi-pass membrane protein</topology>
    </subcellularLocation>
</comment>
<feature type="transmembrane region" description="Helical" evidence="7">
    <location>
        <begin position="343"/>
        <end position="363"/>
    </location>
</feature>
<feature type="transmembrane region" description="Helical" evidence="7">
    <location>
        <begin position="139"/>
        <end position="162"/>
    </location>
</feature>
<feature type="transmembrane region" description="Helical" evidence="7">
    <location>
        <begin position="434"/>
        <end position="456"/>
    </location>
</feature>
<dbReference type="Pfam" id="PF07690">
    <property type="entry name" value="MFS_1"/>
    <property type="match status" value="1"/>
</dbReference>
<evidence type="ECO:0000256" key="1">
    <source>
        <dbReference type="ARBA" id="ARBA00004141"/>
    </source>
</evidence>
<dbReference type="InterPro" id="IPR036259">
    <property type="entry name" value="MFS_trans_sf"/>
</dbReference>
<dbReference type="EMBL" id="LKEB01000069">
    <property type="protein sequence ID" value="ROV96078.1"/>
    <property type="molecule type" value="Genomic_DNA"/>
</dbReference>